<evidence type="ECO:0008006" key="9">
    <source>
        <dbReference type="Google" id="ProtNLM"/>
    </source>
</evidence>
<dbReference type="InterPro" id="IPR036388">
    <property type="entry name" value="WH-like_DNA-bd_sf"/>
</dbReference>
<organism evidence="7 8">
    <name type="scientific">Colwellia psychrerythraea</name>
    <name type="common">Vibrio psychroerythus</name>
    <dbReference type="NCBI Taxonomy" id="28229"/>
    <lineage>
        <taxon>Bacteria</taxon>
        <taxon>Pseudomonadati</taxon>
        <taxon>Pseudomonadota</taxon>
        <taxon>Gammaproteobacteria</taxon>
        <taxon>Alteromonadales</taxon>
        <taxon>Colwelliaceae</taxon>
        <taxon>Colwellia</taxon>
    </lineage>
</organism>
<dbReference type="PANTHER" id="PTHR43133">
    <property type="entry name" value="RNA POLYMERASE ECF-TYPE SIGMA FACTO"/>
    <property type="match status" value="1"/>
</dbReference>
<evidence type="ECO:0000259" key="5">
    <source>
        <dbReference type="Pfam" id="PF04542"/>
    </source>
</evidence>
<comment type="caution">
    <text evidence="7">The sequence shown here is derived from an EMBL/GenBank/DDBJ whole genome shotgun (WGS) entry which is preliminary data.</text>
</comment>
<sequence length="221" mass="25480">MTEIDSLTTTEDYQLITHILAGNINAYEVVIRRYNQLMYRIARGICADDDEAMDIVQEAHITAYQKLSSFKGPKGFMSWIAIITRNIALMRLRKSSRLSYKEEEEVFTLIELDTAAEPIHDVIANEQTKATLEQLINALPINYRAIFILRAIEQMAINDIAQILSLEYNVVKVRFYRAKIMLKVEVRDVLTEQNLSLYEFAGDRCDKITHNVMAAIKQESR</sequence>
<feature type="domain" description="RNA polymerase sigma-70 region 2" evidence="5">
    <location>
        <begin position="31"/>
        <end position="97"/>
    </location>
</feature>
<gene>
    <name evidence="7" type="ORF">A9Q75_17270</name>
</gene>
<feature type="domain" description="RNA polymerase sigma factor 70 region 4 type 2" evidence="6">
    <location>
        <begin position="132"/>
        <end position="180"/>
    </location>
</feature>
<keyword evidence="3" id="KW-0731">Sigma factor</keyword>
<proteinExistence type="inferred from homology"/>
<dbReference type="InterPro" id="IPR013325">
    <property type="entry name" value="RNA_pol_sigma_r2"/>
</dbReference>
<dbReference type="Pfam" id="PF04542">
    <property type="entry name" value="Sigma70_r2"/>
    <property type="match status" value="1"/>
</dbReference>
<dbReference type="Proteomes" id="UP000243053">
    <property type="component" value="Unassembled WGS sequence"/>
</dbReference>
<dbReference type="InterPro" id="IPR013324">
    <property type="entry name" value="RNA_pol_sigma_r3/r4-like"/>
</dbReference>
<dbReference type="InterPro" id="IPR013249">
    <property type="entry name" value="RNA_pol_sigma70_r4_t2"/>
</dbReference>
<dbReference type="GO" id="GO:0016987">
    <property type="term" value="F:sigma factor activity"/>
    <property type="evidence" value="ECO:0007669"/>
    <property type="project" value="UniProtKB-KW"/>
</dbReference>
<evidence type="ECO:0000313" key="8">
    <source>
        <dbReference type="Proteomes" id="UP000243053"/>
    </source>
</evidence>
<dbReference type="SUPFAM" id="SSF88659">
    <property type="entry name" value="Sigma3 and sigma4 domains of RNA polymerase sigma factors"/>
    <property type="match status" value="1"/>
</dbReference>
<dbReference type="GO" id="GO:0006352">
    <property type="term" value="P:DNA-templated transcription initiation"/>
    <property type="evidence" value="ECO:0007669"/>
    <property type="project" value="InterPro"/>
</dbReference>
<dbReference type="PANTHER" id="PTHR43133:SF51">
    <property type="entry name" value="RNA POLYMERASE SIGMA FACTOR"/>
    <property type="match status" value="1"/>
</dbReference>
<accession>A0A1Y5E5C4</accession>
<comment type="similarity">
    <text evidence="1">Belongs to the sigma-70 factor family. ECF subfamily.</text>
</comment>
<dbReference type="InterPro" id="IPR007627">
    <property type="entry name" value="RNA_pol_sigma70_r2"/>
</dbReference>
<dbReference type="Pfam" id="PF08281">
    <property type="entry name" value="Sigma70_r4_2"/>
    <property type="match status" value="1"/>
</dbReference>
<evidence type="ECO:0000256" key="1">
    <source>
        <dbReference type="ARBA" id="ARBA00010641"/>
    </source>
</evidence>
<keyword evidence="2" id="KW-0805">Transcription regulation</keyword>
<dbReference type="Gene3D" id="1.10.10.10">
    <property type="entry name" value="Winged helix-like DNA-binding domain superfamily/Winged helix DNA-binding domain"/>
    <property type="match status" value="1"/>
</dbReference>
<evidence type="ECO:0000256" key="2">
    <source>
        <dbReference type="ARBA" id="ARBA00023015"/>
    </source>
</evidence>
<dbReference type="GO" id="GO:0003677">
    <property type="term" value="F:DNA binding"/>
    <property type="evidence" value="ECO:0007669"/>
    <property type="project" value="InterPro"/>
</dbReference>
<keyword evidence="4" id="KW-0804">Transcription</keyword>
<dbReference type="InterPro" id="IPR039425">
    <property type="entry name" value="RNA_pol_sigma-70-like"/>
</dbReference>
<dbReference type="InterPro" id="IPR014284">
    <property type="entry name" value="RNA_pol_sigma-70_dom"/>
</dbReference>
<name>A0A1Y5E5C4_COLPS</name>
<evidence type="ECO:0000256" key="3">
    <source>
        <dbReference type="ARBA" id="ARBA00023082"/>
    </source>
</evidence>
<dbReference type="EMBL" id="MAAF01000106">
    <property type="protein sequence ID" value="OUR75847.1"/>
    <property type="molecule type" value="Genomic_DNA"/>
</dbReference>
<dbReference type="SUPFAM" id="SSF88946">
    <property type="entry name" value="Sigma2 domain of RNA polymerase sigma factors"/>
    <property type="match status" value="1"/>
</dbReference>
<dbReference type="AlphaFoldDB" id="A0A1Y5E5C4"/>
<dbReference type="NCBIfam" id="NF008888">
    <property type="entry name" value="PRK11922.1"/>
    <property type="match status" value="1"/>
</dbReference>
<protein>
    <recommendedName>
        <fullName evidence="9">RNA polymerase, sigma-24 subunit, RpoE, ECF subfamily</fullName>
    </recommendedName>
</protein>
<reference evidence="8" key="1">
    <citation type="journal article" date="2017" name="Proc. Natl. Acad. Sci. U.S.A.">
        <title>Simulation of Deepwater Horizon oil plume reveals substrate specialization within a complex community of hydrocarbon degraders.</title>
        <authorList>
            <person name="Hu P."/>
            <person name="Dubinsky E.A."/>
            <person name="Probst A.J."/>
            <person name="Wang J."/>
            <person name="Sieber C.M.K."/>
            <person name="Tom L.M."/>
            <person name="Gardinali P."/>
            <person name="Banfield J.F."/>
            <person name="Atlas R.M."/>
            <person name="Andersen G.L."/>
        </authorList>
    </citation>
    <scope>NUCLEOTIDE SEQUENCE [LARGE SCALE GENOMIC DNA]</scope>
</reference>
<dbReference type="Gene3D" id="1.10.1740.10">
    <property type="match status" value="1"/>
</dbReference>
<dbReference type="NCBIfam" id="TIGR02937">
    <property type="entry name" value="sigma70-ECF"/>
    <property type="match status" value="1"/>
</dbReference>
<evidence type="ECO:0000313" key="7">
    <source>
        <dbReference type="EMBL" id="OUR75847.1"/>
    </source>
</evidence>
<evidence type="ECO:0000259" key="6">
    <source>
        <dbReference type="Pfam" id="PF08281"/>
    </source>
</evidence>
<evidence type="ECO:0000256" key="4">
    <source>
        <dbReference type="ARBA" id="ARBA00023163"/>
    </source>
</evidence>